<name>A0A4V3XEG3_9AGAM</name>
<evidence type="ECO:0000256" key="4">
    <source>
        <dbReference type="ARBA" id="ARBA00022525"/>
    </source>
</evidence>
<dbReference type="AlphaFoldDB" id="A0A4V3XEG3"/>
<keyword evidence="6" id="KW-1015">Disulfide bond</keyword>
<dbReference type="Pfam" id="PF01185">
    <property type="entry name" value="Hydrophobin"/>
    <property type="match status" value="2"/>
</dbReference>
<evidence type="ECO:0008006" key="10">
    <source>
        <dbReference type="Google" id="ProtNLM"/>
    </source>
</evidence>
<keyword evidence="5 7" id="KW-0732">Signal</keyword>
<gene>
    <name evidence="8" type="ORF">EW146_g6670</name>
</gene>
<evidence type="ECO:0000256" key="3">
    <source>
        <dbReference type="ARBA" id="ARBA00022512"/>
    </source>
</evidence>
<dbReference type="OrthoDB" id="4225815at2759"/>
<dbReference type="GO" id="GO:0009277">
    <property type="term" value="C:fungal-type cell wall"/>
    <property type="evidence" value="ECO:0007669"/>
    <property type="project" value="InterPro"/>
</dbReference>
<keyword evidence="9" id="KW-1185">Reference proteome</keyword>
<evidence type="ECO:0000313" key="8">
    <source>
        <dbReference type="EMBL" id="THH13563.1"/>
    </source>
</evidence>
<dbReference type="SMART" id="SM00075">
    <property type="entry name" value="HYDRO"/>
    <property type="match status" value="2"/>
</dbReference>
<evidence type="ECO:0000256" key="5">
    <source>
        <dbReference type="ARBA" id="ARBA00022729"/>
    </source>
</evidence>
<proteinExistence type="inferred from homology"/>
<evidence type="ECO:0000256" key="1">
    <source>
        <dbReference type="ARBA" id="ARBA00004191"/>
    </source>
</evidence>
<evidence type="ECO:0000313" key="9">
    <source>
        <dbReference type="Proteomes" id="UP000310158"/>
    </source>
</evidence>
<dbReference type="EMBL" id="SGPL01000344">
    <property type="protein sequence ID" value="THH13563.1"/>
    <property type="molecule type" value="Genomic_DNA"/>
</dbReference>
<feature type="chain" id="PRO_5020428675" description="Hydrophobin" evidence="7">
    <location>
        <begin position="23"/>
        <end position="299"/>
    </location>
</feature>
<comment type="similarity">
    <text evidence="2">Belongs to the fungal hydrophobin family.</text>
</comment>
<organism evidence="8 9">
    <name type="scientific">Bondarzewia mesenterica</name>
    <dbReference type="NCBI Taxonomy" id="1095465"/>
    <lineage>
        <taxon>Eukaryota</taxon>
        <taxon>Fungi</taxon>
        <taxon>Dikarya</taxon>
        <taxon>Basidiomycota</taxon>
        <taxon>Agaricomycotina</taxon>
        <taxon>Agaricomycetes</taxon>
        <taxon>Russulales</taxon>
        <taxon>Bondarzewiaceae</taxon>
        <taxon>Bondarzewia</taxon>
    </lineage>
</organism>
<evidence type="ECO:0000256" key="7">
    <source>
        <dbReference type="SAM" id="SignalP"/>
    </source>
</evidence>
<dbReference type="GO" id="GO:0005199">
    <property type="term" value="F:structural constituent of cell wall"/>
    <property type="evidence" value="ECO:0007669"/>
    <property type="project" value="InterPro"/>
</dbReference>
<dbReference type="Proteomes" id="UP000310158">
    <property type="component" value="Unassembled WGS sequence"/>
</dbReference>
<dbReference type="CDD" id="cd23507">
    <property type="entry name" value="hydrophobin_I"/>
    <property type="match status" value="2"/>
</dbReference>
<evidence type="ECO:0000256" key="2">
    <source>
        <dbReference type="ARBA" id="ARBA00010446"/>
    </source>
</evidence>
<evidence type="ECO:0000256" key="6">
    <source>
        <dbReference type="ARBA" id="ARBA00023157"/>
    </source>
</evidence>
<feature type="signal peptide" evidence="7">
    <location>
        <begin position="1"/>
        <end position="22"/>
    </location>
</feature>
<dbReference type="InterPro" id="IPR019778">
    <property type="entry name" value="Class_I_Hydrophobin_CS"/>
</dbReference>
<dbReference type="InterPro" id="IPR001338">
    <property type="entry name" value="Class_I_Hydrophobin"/>
</dbReference>
<keyword evidence="3" id="KW-0134">Cell wall</keyword>
<comment type="subcellular location">
    <subcellularLocation>
        <location evidence="1">Secreted</location>
        <location evidence="1">Cell wall</location>
    </subcellularLocation>
</comment>
<protein>
    <recommendedName>
        <fullName evidence="10">Hydrophobin</fullName>
    </recommendedName>
</protein>
<keyword evidence="4" id="KW-0964">Secreted</keyword>
<accession>A0A4V3XEG3</accession>
<sequence length="299" mass="31239">MFIHFSSLSACSVLAVAILAAARPSWTDLKLKKENAHKGQNTSNADIVTKIATATKLEATPMVNAEVWHPKESSSKEEGTDQCSTGHIQCCRTVEPAESEGAERALSLAGFIVRDAHVPIGLDCSPTNGSFGVGSGATCESQPVCCVKIVAQAAPPAYKDEYAPEDLYEPKEPYAHKDDHAHKDEYAPEDYDHKAKPGSFDAKVDVTKSNSQSENSCNAGNMQCCGTVENANSKDASKALGLLGLVLQDVNVPVGLNCDPINALSGVGAGASCASQPVCCDKTEAGGVGINCMPINAAV</sequence>
<dbReference type="PROSITE" id="PS00956">
    <property type="entry name" value="HYDROPHOBIN"/>
    <property type="match status" value="1"/>
</dbReference>
<comment type="caution">
    <text evidence="8">The sequence shown here is derived from an EMBL/GenBank/DDBJ whole genome shotgun (WGS) entry which is preliminary data.</text>
</comment>
<reference evidence="8 9" key="1">
    <citation type="submission" date="2019-02" db="EMBL/GenBank/DDBJ databases">
        <title>Genome sequencing of the rare red list fungi Bondarzewia mesenterica.</title>
        <authorList>
            <person name="Buettner E."/>
            <person name="Kellner H."/>
        </authorList>
    </citation>
    <scope>NUCLEOTIDE SEQUENCE [LARGE SCALE GENOMIC DNA]</scope>
    <source>
        <strain evidence="8 9">DSM 108281</strain>
    </source>
</reference>